<dbReference type="Pfam" id="PF01063">
    <property type="entry name" value="Aminotran_4"/>
    <property type="match status" value="1"/>
</dbReference>
<evidence type="ECO:0000256" key="12">
    <source>
        <dbReference type="ARBA" id="ARBA00048212"/>
    </source>
</evidence>
<dbReference type="InterPro" id="IPR043131">
    <property type="entry name" value="BCAT-like_N"/>
</dbReference>
<evidence type="ECO:0000256" key="9">
    <source>
        <dbReference type="ARBA" id="ARBA00022679"/>
    </source>
</evidence>
<dbReference type="GO" id="GO:0008483">
    <property type="term" value="F:transaminase activity"/>
    <property type="evidence" value="ECO:0007669"/>
    <property type="project" value="UniProtKB-KW"/>
</dbReference>
<keyword evidence="7 15" id="KW-0032">Aminotransferase</keyword>
<dbReference type="NCBIfam" id="NF009897">
    <property type="entry name" value="PRK13357.1"/>
    <property type="match status" value="1"/>
</dbReference>
<evidence type="ECO:0000256" key="14">
    <source>
        <dbReference type="ARBA" id="ARBA00049229"/>
    </source>
</evidence>
<dbReference type="SUPFAM" id="SSF56752">
    <property type="entry name" value="D-aminoacid aminotransferase-like PLP-dependent enzymes"/>
    <property type="match status" value="1"/>
</dbReference>
<evidence type="ECO:0000313" key="16">
    <source>
        <dbReference type="Proteomes" id="UP001501599"/>
    </source>
</evidence>
<evidence type="ECO:0000256" key="5">
    <source>
        <dbReference type="ARBA" id="ARBA00009320"/>
    </source>
</evidence>
<keyword evidence="8" id="KW-0028">Amino-acid biosynthesis</keyword>
<evidence type="ECO:0000256" key="6">
    <source>
        <dbReference type="ARBA" id="ARBA00013053"/>
    </source>
</evidence>
<comment type="cofactor">
    <cofactor evidence="1">
        <name>pyridoxal 5'-phosphate</name>
        <dbReference type="ChEBI" id="CHEBI:597326"/>
    </cofactor>
</comment>
<sequence>MALQFTSTPSTARKAQAEREAVLADPGFGRHFTDHMVLIDWTVEDGWHDARVEPYGPFTVDPASAVLHYGQEIFEGLKAYRREDGSVWTFRPDQNAARMQRSAQRLALPQLPTEDFVESLRRLVEVDEQWVPAGGEDSLYLRPFMIANEVFLGVRAAQTVLFSVIASPAGPYFPAGVKPVSIWLSREYARAGKGGTGAAKCGGNYAASLLPTQEAFANGCAQVLFLDESGDANLEELGGMNVVLVKADGTLVTPRSESILDGITRNSLLELAQDMGHAVEHRPVTLDEWRDGVASGEIVESFACGTAAVITPIVAIKAKDEADAFGDPDAPAGEVTMALRTALTDIQHGRADDAHGWMTQLVEAR</sequence>
<comment type="pathway">
    <text evidence="4">Amino-acid biosynthesis; L-leucine biosynthesis; L-leucine from 3-methyl-2-oxobutanoate: step 4/4.</text>
</comment>
<comment type="catalytic activity">
    <reaction evidence="12">
        <text>L-valine + 2-oxoglutarate = 3-methyl-2-oxobutanoate + L-glutamate</text>
        <dbReference type="Rhea" id="RHEA:24813"/>
        <dbReference type="ChEBI" id="CHEBI:11851"/>
        <dbReference type="ChEBI" id="CHEBI:16810"/>
        <dbReference type="ChEBI" id="CHEBI:29985"/>
        <dbReference type="ChEBI" id="CHEBI:57762"/>
        <dbReference type="EC" id="2.6.1.42"/>
    </reaction>
</comment>
<dbReference type="Proteomes" id="UP001501599">
    <property type="component" value="Unassembled WGS sequence"/>
</dbReference>
<keyword evidence="10" id="KW-0663">Pyridoxal phosphate</keyword>
<dbReference type="RefSeq" id="WP_344340536.1">
    <property type="nucleotide sequence ID" value="NZ_BAAAQT010000005.1"/>
</dbReference>
<dbReference type="PANTHER" id="PTHR11825:SF44">
    <property type="entry name" value="BRANCHED-CHAIN-AMINO-ACID AMINOTRANSFERASE"/>
    <property type="match status" value="1"/>
</dbReference>
<evidence type="ECO:0000256" key="2">
    <source>
        <dbReference type="ARBA" id="ARBA00004824"/>
    </source>
</evidence>
<protein>
    <recommendedName>
        <fullName evidence="6">branched-chain-amino-acid transaminase</fullName>
        <ecNumber evidence="6">2.6.1.42</ecNumber>
    </recommendedName>
</protein>
<comment type="catalytic activity">
    <reaction evidence="14">
        <text>L-leucine + 2-oxoglutarate = 4-methyl-2-oxopentanoate + L-glutamate</text>
        <dbReference type="Rhea" id="RHEA:18321"/>
        <dbReference type="ChEBI" id="CHEBI:16810"/>
        <dbReference type="ChEBI" id="CHEBI:17865"/>
        <dbReference type="ChEBI" id="CHEBI:29985"/>
        <dbReference type="ChEBI" id="CHEBI:57427"/>
        <dbReference type="EC" id="2.6.1.42"/>
    </reaction>
</comment>
<accession>A0ABN3ALB9</accession>
<keyword evidence="11" id="KW-0100">Branched-chain amino acid biosynthesis</keyword>
<gene>
    <name evidence="15" type="ORF">GCM10009846_07750</name>
</gene>
<dbReference type="InterPro" id="IPR033939">
    <property type="entry name" value="BCAT_family"/>
</dbReference>
<evidence type="ECO:0000256" key="7">
    <source>
        <dbReference type="ARBA" id="ARBA00022576"/>
    </source>
</evidence>
<dbReference type="NCBIfam" id="TIGR01123">
    <property type="entry name" value="ilvE_II"/>
    <property type="match status" value="1"/>
</dbReference>
<dbReference type="EMBL" id="BAAAQT010000005">
    <property type="protein sequence ID" value="GAA2171911.1"/>
    <property type="molecule type" value="Genomic_DNA"/>
</dbReference>
<evidence type="ECO:0000256" key="1">
    <source>
        <dbReference type="ARBA" id="ARBA00001933"/>
    </source>
</evidence>
<comment type="catalytic activity">
    <reaction evidence="13">
        <text>L-isoleucine + 2-oxoglutarate = (S)-3-methyl-2-oxopentanoate + L-glutamate</text>
        <dbReference type="Rhea" id="RHEA:24801"/>
        <dbReference type="ChEBI" id="CHEBI:16810"/>
        <dbReference type="ChEBI" id="CHEBI:29985"/>
        <dbReference type="ChEBI" id="CHEBI:35146"/>
        <dbReference type="ChEBI" id="CHEBI:58045"/>
        <dbReference type="EC" id="2.6.1.42"/>
    </reaction>
</comment>
<keyword evidence="9" id="KW-0808">Transferase</keyword>
<comment type="caution">
    <text evidence="15">The sequence shown here is derived from an EMBL/GenBank/DDBJ whole genome shotgun (WGS) entry which is preliminary data.</text>
</comment>
<dbReference type="Gene3D" id="3.30.470.10">
    <property type="match status" value="1"/>
</dbReference>
<evidence type="ECO:0000256" key="10">
    <source>
        <dbReference type="ARBA" id="ARBA00022898"/>
    </source>
</evidence>
<evidence type="ECO:0000313" key="15">
    <source>
        <dbReference type="EMBL" id="GAA2171911.1"/>
    </source>
</evidence>
<reference evidence="15 16" key="1">
    <citation type="journal article" date="2019" name="Int. J. Syst. Evol. Microbiol.">
        <title>The Global Catalogue of Microorganisms (GCM) 10K type strain sequencing project: providing services to taxonomists for standard genome sequencing and annotation.</title>
        <authorList>
            <consortium name="The Broad Institute Genomics Platform"/>
            <consortium name="The Broad Institute Genome Sequencing Center for Infectious Disease"/>
            <person name="Wu L."/>
            <person name="Ma J."/>
        </authorList>
    </citation>
    <scope>NUCLEOTIDE SEQUENCE [LARGE SCALE GENOMIC DNA]</scope>
    <source>
        <strain evidence="15 16">JCM 16026</strain>
    </source>
</reference>
<dbReference type="InterPro" id="IPR036038">
    <property type="entry name" value="Aminotransferase-like"/>
</dbReference>
<comment type="pathway">
    <text evidence="3">Amino-acid biosynthesis; L-valine biosynthesis; L-valine from pyruvate: step 4/4.</text>
</comment>
<evidence type="ECO:0000256" key="3">
    <source>
        <dbReference type="ARBA" id="ARBA00004931"/>
    </source>
</evidence>
<dbReference type="PANTHER" id="PTHR11825">
    <property type="entry name" value="SUBGROUP IIII AMINOTRANSFERASE"/>
    <property type="match status" value="1"/>
</dbReference>
<dbReference type="InterPro" id="IPR001544">
    <property type="entry name" value="Aminotrans_IV"/>
</dbReference>
<dbReference type="InterPro" id="IPR043132">
    <property type="entry name" value="BCAT-like_C"/>
</dbReference>
<evidence type="ECO:0000256" key="4">
    <source>
        <dbReference type="ARBA" id="ARBA00005072"/>
    </source>
</evidence>
<evidence type="ECO:0000256" key="11">
    <source>
        <dbReference type="ARBA" id="ARBA00023304"/>
    </source>
</evidence>
<comment type="pathway">
    <text evidence="2">Amino-acid biosynthesis; L-isoleucine biosynthesis; L-isoleucine from 2-oxobutanoate: step 4/4.</text>
</comment>
<dbReference type="EC" id="2.6.1.42" evidence="6"/>
<proteinExistence type="inferred from homology"/>
<name>A0ABN3ALB9_9MICO</name>
<dbReference type="InterPro" id="IPR005786">
    <property type="entry name" value="B_amino_transII"/>
</dbReference>
<evidence type="ECO:0000256" key="8">
    <source>
        <dbReference type="ARBA" id="ARBA00022605"/>
    </source>
</evidence>
<dbReference type="Gene3D" id="3.20.10.10">
    <property type="entry name" value="D-amino Acid Aminotransferase, subunit A, domain 2"/>
    <property type="match status" value="1"/>
</dbReference>
<comment type="similarity">
    <text evidence="5">Belongs to the class-IV pyridoxal-phosphate-dependent aminotransferase family.</text>
</comment>
<organism evidence="15 16">
    <name type="scientific">Agrococcus versicolor</name>
    <dbReference type="NCBI Taxonomy" id="501482"/>
    <lineage>
        <taxon>Bacteria</taxon>
        <taxon>Bacillati</taxon>
        <taxon>Actinomycetota</taxon>
        <taxon>Actinomycetes</taxon>
        <taxon>Micrococcales</taxon>
        <taxon>Microbacteriaceae</taxon>
        <taxon>Agrococcus</taxon>
    </lineage>
</organism>
<keyword evidence="16" id="KW-1185">Reference proteome</keyword>
<dbReference type="CDD" id="cd01557">
    <property type="entry name" value="BCAT_beta_family"/>
    <property type="match status" value="1"/>
</dbReference>
<dbReference type="PIRSF" id="PIRSF006468">
    <property type="entry name" value="BCAT1"/>
    <property type="match status" value="1"/>
</dbReference>
<evidence type="ECO:0000256" key="13">
    <source>
        <dbReference type="ARBA" id="ARBA00048798"/>
    </source>
</evidence>